<dbReference type="Gene3D" id="3.40.50.1820">
    <property type="entry name" value="alpha/beta hydrolase"/>
    <property type="match status" value="1"/>
</dbReference>
<dbReference type="OrthoDB" id="9780932at2"/>
<dbReference type="KEGG" id="lbt:AYR52_05040"/>
<gene>
    <name evidence="1" type="ORF">AYR53_08365</name>
</gene>
<dbReference type="RefSeq" id="WP_068224683.1">
    <property type="nucleotide sequence ID" value="NZ_CP014623.1"/>
</dbReference>
<dbReference type="InterPro" id="IPR029058">
    <property type="entry name" value="AB_hydrolase_fold"/>
</dbReference>
<dbReference type="InterPro" id="IPR029059">
    <property type="entry name" value="AB_hydrolase_5"/>
</dbReference>
<evidence type="ECO:0000313" key="1">
    <source>
        <dbReference type="EMBL" id="ANK62761.1"/>
    </source>
</evidence>
<dbReference type="STRING" id="375175.AYR53_08365"/>
<name>A0A192H464_9LACO</name>
<dbReference type="EMBL" id="CP014873">
    <property type="protein sequence ID" value="ANK62761.1"/>
    <property type="molecule type" value="Genomic_DNA"/>
</dbReference>
<accession>A0A192H464</accession>
<dbReference type="Proteomes" id="UP000078582">
    <property type="component" value="Chromosome"/>
</dbReference>
<sequence>MKKLKNTLIILLTLLLLLIGGGYLYTKSQLHHPQKIALTAAKQATKETNSYLYFKAHHPKENKPTVIFYQGALVDAASYSSLALNLATNGYNVYLLKSPLDLAILAPNQAKLIVQKQPKQTYVVGGHSLGGVVASRFAAKATTSNLRGVFFLASYPDKKGSLAHKKITSLSITASHDQVLNWKNYRAAKQYLPQVAVFNQIKGGNHAGFGNYGKQKHDGNATISNAKQQSKITQVLTAWLKTIQ</sequence>
<proteinExistence type="predicted"/>
<dbReference type="GeneID" id="42982268"/>
<keyword evidence="2" id="KW-1185">Reference proteome</keyword>
<dbReference type="SUPFAM" id="SSF53474">
    <property type="entry name" value="alpha/beta-Hydrolases"/>
    <property type="match status" value="1"/>
</dbReference>
<organism evidence="1 2">
    <name type="scientific">Loigolactobacillus backii</name>
    <dbReference type="NCBI Taxonomy" id="375175"/>
    <lineage>
        <taxon>Bacteria</taxon>
        <taxon>Bacillati</taxon>
        <taxon>Bacillota</taxon>
        <taxon>Bacilli</taxon>
        <taxon>Lactobacillales</taxon>
        <taxon>Lactobacillaceae</taxon>
        <taxon>Loigolactobacillus</taxon>
    </lineage>
</organism>
<dbReference type="GO" id="GO:0016787">
    <property type="term" value="F:hydrolase activity"/>
    <property type="evidence" value="ECO:0007669"/>
    <property type="project" value="InterPro"/>
</dbReference>
<dbReference type="Pfam" id="PF12695">
    <property type="entry name" value="Abhydrolase_5"/>
    <property type="match status" value="1"/>
</dbReference>
<dbReference type="AlphaFoldDB" id="A0A192H464"/>
<protein>
    <submittedName>
        <fullName evidence="1">Uncharacterized protein</fullName>
    </submittedName>
</protein>
<evidence type="ECO:0000313" key="2">
    <source>
        <dbReference type="Proteomes" id="UP000078582"/>
    </source>
</evidence>
<reference evidence="1 2" key="1">
    <citation type="submission" date="2016-03" db="EMBL/GenBank/DDBJ databases">
        <title>Pediococcus and Lactobacillus from brewery environment - whole genome sequencing and assembly.</title>
        <authorList>
            <person name="Behr J."/>
            <person name="Geissler A.J."/>
            <person name="Vogel R.F."/>
        </authorList>
    </citation>
    <scope>NUCLEOTIDE SEQUENCE [LARGE SCALE GENOMIC DNA]</scope>
    <source>
        <strain evidence="1 2">TMW 1.1989</strain>
    </source>
</reference>